<name>A0A9W7BYI5_9STRA</name>
<protein>
    <submittedName>
        <fullName evidence="2">Uncharacterized protein</fullName>
    </submittedName>
</protein>
<dbReference type="AlphaFoldDB" id="A0A9W7BYI5"/>
<dbReference type="Proteomes" id="UP001165085">
    <property type="component" value="Unassembled WGS sequence"/>
</dbReference>
<sequence>MMQPPAPPHQQRAPTKTLGISQSDASAARLTQSVQIRKSKKQRRTADRRKLPSLSTVTFAELEVHLNNFLSDPSYRRAPNLDKFIALMSQPHGLYPLELLNQCIPHLTSLLPVTISVFQTLSASFPPKTLLLEHIIPYVSPPHSLVIRNIAVRIFSNCAATAEGRQLTTSFGIVKTLCDILFDVDPATVPTSSQTYEDIMFFFSNQALMTHHINDCDHCYKILREYAGPGLLDAQGLEAFYWFLCFMSGNEDFYFRRPSVMEDFKVLKDNQKDIEPWLRYVGNVLSSGDGWTELALLLPLEDMDVHVLRGLVMSDSGGGDRVMEYCLAQGWKYAEVVYNGVKRGWRRGIVEWVREALIVCNQMEETKWLIEICRVALQSVEEWDEVREGVEKVMEDWEGKNDDLVERACDVVDHWEEEEEAADVGAALLQPEVQGNMFKFGVNPNQTQNQPFDFSGGGGGGGGGGQQRQQFAPPSQAQAQGRGRGVNNKPSWMT</sequence>
<reference evidence="3" key="1">
    <citation type="journal article" date="2023" name="Commun. Biol.">
        <title>Genome analysis of Parmales, the sister group of diatoms, reveals the evolutionary specialization of diatoms from phago-mixotrophs to photoautotrophs.</title>
        <authorList>
            <person name="Ban H."/>
            <person name="Sato S."/>
            <person name="Yoshikawa S."/>
            <person name="Yamada K."/>
            <person name="Nakamura Y."/>
            <person name="Ichinomiya M."/>
            <person name="Sato N."/>
            <person name="Blanc-Mathieu R."/>
            <person name="Endo H."/>
            <person name="Kuwata A."/>
            <person name="Ogata H."/>
        </authorList>
    </citation>
    <scope>NUCLEOTIDE SEQUENCE [LARGE SCALE GENOMIC DNA]</scope>
    <source>
        <strain evidence="3">NIES 3701</strain>
    </source>
</reference>
<dbReference type="InterPro" id="IPR016024">
    <property type="entry name" value="ARM-type_fold"/>
</dbReference>
<feature type="compositionally biased region" description="Gly residues" evidence="1">
    <location>
        <begin position="455"/>
        <end position="466"/>
    </location>
</feature>
<feature type="compositionally biased region" description="Polar residues" evidence="1">
    <location>
        <begin position="18"/>
        <end position="36"/>
    </location>
</feature>
<feature type="region of interest" description="Disordered" evidence="1">
    <location>
        <begin position="444"/>
        <end position="494"/>
    </location>
</feature>
<evidence type="ECO:0000313" key="2">
    <source>
        <dbReference type="EMBL" id="GMH99881.1"/>
    </source>
</evidence>
<proteinExistence type="predicted"/>
<organism evidence="2 3">
    <name type="scientific">Triparma strigata</name>
    <dbReference type="NCBI Taxonomy" id="1606541"/>
    <lineage>
        <taxon>Eukaryota</taxon>
        <taxon>Sar</taxon>
        <taxon>Stramenopiles</taxon>
        <taxon>Ochrophyta</taxon>
        <taxon>Bolidophyceae</taxon>
        <taxon>Parmales</taxon>
        <taxon>Triparmaceae</taxon>
        <taxon>Triparma</taxon>
    </lineage>
</organism>
<dbReference type="EMBL" id="BRXY01000558">
    <property type="protein sequence ID" value="GMH99881.1"/>
    <property type="molecule type" value="Genomic_DNA"/>
</dbReference>
<evidence type="ECO:0000313" key="3">
    <source>
        <dbReference type="Proteomes" id="UP001165085"/>
    </source>
</evidence>
<feature type="region of interest" description="Disordered" evidence="1">
    <location>
        <begin position="1"/>
        <end position="49"/>
    </location>
</feature>
<evidence type="ECO:0000256" key="1">
    <source>
        <dbReference type="SAM" id="MobiDB-lite"/>
    </source>
</evidence>
<accession>A0A9W7BYI5</accession>
<feature type="compositionally biased region" description="Low complexity" evidence="1">
    <location>
        <begin position="467"/>
        <end position="480"/>
    </location>
</feature>
<dbReference type="OrthoDB" id="10363383at2759"/>
<dbReference type="SUPFAM" id="SSF48371">
    <property type="entry name" value="ARM repeat"/>
    <property type="match status" value="1"/>
</dbReference>
<comment type="caution">
    <text evidence="2">The sequence shown here is derived from an EMBL/GenBank/DDBJ whole genome shotgun (WGS) entry which is preliminary data.</text>
</comment>
<gene>
    <name evidence="2" type="ORF">TrST_g9161</name>
</gene>
<keyword evidence="3" id="KW-1185">Reference proteome</keyword>